<dbReference type="EMBL" id="BPLQ01002494">
    <property type="protein sequence ID" value="GIX93472.1"/>
    <property type="molecule type" value="Genomic_DNA"/>
</dbReference>
<comment type="caution">
    <text evidence="1">The sequence shown here is derived from an EMBL/GenBank/DDBJ whole genome shotgun (WGS) entry which is preliminary data.</text>
</comment>
<evidence type="ECO:0000313" key="2">
    <source>
        <dbReference type="Proteomes" id="UP001054837"/>
    </source>
</evidence>
<dbReference type="Proteomes" id="UP001054837">
    <property type="component" value="Unassembled WGS sequence"/>
</dbReference>
<organism evidence="1 2">
    <name type="scientific">Caerostris darwini</name>
    <dbReference type="NCBI Taxonomy" id="1538125"/>
    <lineage>
        <taxon>Eukaryota</taxon>
        <taxon>Metazoa</taxon>
        <taxon>Ecdysozoa</taxon>
        <taxon>Arthropoda</taxon>
        <taxon>Chelicerata</taxon>
        <taxon>Arachnida</taxon>
        <taxon>Araneae</taxon>
        <taxon>Araneomorphae</taxon>
        <taxon>Entelegynae</taxon>
        <taxon>Araneoidea</taxon>
        <taxon>Araneidae</taxon>
        <taxon>Caerostris</taxon>
    </lineage>
</organism>
<reference evidence="1 2" key="1">
    <citation type="submission" date="2021-06" db="EMBL/GenBank/DDBJ databases">
        <title>Caerostris darwini draft genome.</title>
        <authorList>
            <person name="Kono N."/>
            <person name="Arakawa K."/>
        </authorList>
    </citation>
    <scope>NUCLEOTIDE SEQUENCE [LARGE SCALE GENOMIC DNA]</scope>
</reference>
<evidence type="ECO:0000313" key="1">
    <source>
        <dbReference type="EMBL" id="GIX93472.1"/>
    </source>
</evidence>
<protein>
    <recommendedName>
        <fullName evidence="3">LAGLIDADG homing endonuclease</fullName>
    </recommendedName>
</protein>
<proteinExistence type="predicted"/>
<name>A0AAV4P898_9ARAC</name>
<evidence type="ECO:0008006" key="3">
    <source>
        <dbReference type="Google" id="ProtNLM"/>
    </source>
</evidence>
<keyword evidence="2" id="KW-1185">Reference proteome</keyword>
<accession>A0AAV4P898</accession>
<sequence>MQISTENAYRSFSPARIGNKNIYYTPFSMDGKMFTLEYFGEKEAHKFEYQYLLNNYDKGEVEIQRFIKFCIWYHIRNPLNEELFHNIFPGKDTTSNSRYKTDLHYATYQQVNKKGHLQIRQT</sequence>
<dbReference type="AlphaFoldDB" id="A0AAV4P898"/>
<gene>
    <name evidence="1" type="ORF">CDAR_408991</name>
</gene>